<dbReference type="Pfam" id="PF00643">
    <property type="entry name" value="zf-B_box"/>
    <property type="match status" value="2"/>
</dbReference>
<evidence type="ECO:0000259" key="8">
    <source>
        <dbReference type="PROSITE" id="PS50119"/>
    </source>
</evidence>
<accession>A0A6J8EIJ3</accession>
<reference evidence="9 10" key="1">
    <citation type="submission" date="2020-06" db="EMBL/GenBank/DDBJ databases">
        <authorList>
            <person name="Li R."/>
            <person name="Bekaert M."/>
        </authorList>
    </citation>
    <scope>NUCLEOTIDE SEQUENCE [LARGE SCALE GENOMIC DNA]</scope>
    <source>
        <strain evidence="10">wild</strain>
    </source>
</reference>
<evidence type="ECO:0000256" key="3">
    <source>
        <dbReference type="ARBA" id="ARBA00022833"/>
    </source>
</evidence>
<dbReference type="GO" id="GO:0061630">
    <property type="term" value="F:ubiquitin protein ligase activity"/>
    <property type="evidence" value="ECO:0007669"/>
    <property type="project" value="UniProtKB-EC"/>
</dbReference>
<keyword evidence="9" id="KW-0808">Transferase</keyword>
<dbReference type="Gene3D" id="2.120.10.30">
    <property type="entry name" value="TolB, C-terminal domain"/>
    <property type="match status" value="1"/>
</dbReference>
<dbReference type="Proteomes" id="UP000507470">
    <property type="component" value="Unassembled WGS sequence"/>
</dbReference>
<dbReference type="InterPro" id="IPR018957">
    <property type="entry name" value="Znf_C3HC4_RING-type"/>
</dbReference>
<keyword evidence="5" id="KW-0175">Coiled coil</keyword>
<dbReference type="CDD" id="cd19756">
    <property type="entry name" value="Bbox2"/>
    <property type="match status" value="1"/>
</dbReference>
<dbReference type="SUPFAM" id="SSF101898">
    <property type="entry name" value="NHL repeat"/>
    <property type="match status" value="1"/>
</dbReference>
<feature type="region of interest" description="Disordered" evidence="6">
    <location>
        <begin position="769"/>
        <end position="796"/>
    </location>
</feature>
<dbReference type="Gene3D" id="3.30.40.10">
    <property type="entry name" value="Zinc/RING finger domain, C3HC4 (zinc finger)"/>
    <property type="match status" value="1"/>
</dbReference>
<dbReference type="InterPro" id="IPR013083">
    <property type="entry name" value="Znf_RING/FYVE/PHD"/>
</dbReference>
<dbReference type="Pfam" id="PF00097">
    <property type="entry name" value="zf-C3HC4"/>
    <property type="match status" value="1"/>
</dbReference>
<feature type="domain" description="B box-type" evidence="8">
    <location>
        <begin position="258"/>
        <end position="308"/>
    </location>
</feature>
<evidence type="ECO:0000256" key="1">
    <source>
        <dbReference type="ARBA" id="ARBA00022723"/>
    </source>
</evidence>
<evidence type="ECO:0000313" key="9">
    <source>
        <dbReference type="EMBL" id="CAC5419522.1"/>
    </source>
</evidence>
<dbReference type="CDD" id="cd19757">
    <property type="entry name" value="Bbox1"/>
    <property type="match status" value="1"/>
</dbReference>
<gene>
    <name evidence="9" type="ORF">MCOR_51850</name>
</gene>
<dbReference type="SMART" id="SM00336">
    <property type="entry name" value="BBOX"/>
    <property type="match status" value="2"/>
</dbReference>
<dbReference type="SUPFAM" id="SSF57850">
    <property type="entry name" value="RING/U-box"/>
    <property type="match status" value="1"/>
</dbReference>
<name>A0A6J8EIJ3_MYTCO</name>
<feature type="domain" description="RING-type" evidence="7">
    <location>
        <begin position="114"/>
        <end position="153"/>
    </location>
</feature>
<dbReference type="PROSITE" id="PS50089">
    <property type="entry name" value="ZF_RING_2"/>
    <property type="match status" value="1"/>
</dbReference>
<keyword evidence="2 4" id="KW-0863">Zinc-finger</keyword>
<evidence type="ECO:0000256" key="6">
    <source>
        <dbReference type="SAM" id="MobiDB-lite"/>
    </source>
</evidence>
<evidence type="ECO:0000313" key="10">
    <source>
        <dbReference type="Proteomes" id="UP000507470"/>
    </source>
</evidence>
<feature type="compositionally biased region" description="Basic and acidic residues" evidence="6">
    <location>
        <begin position="774"/>
        <end position="789"/>
    </location>
</feature>
<keyword evidence="10" id="KW-1185">Reference proteome</keyword>
<dbReference type="PROSITE" id="PS00518">
    <property type="entry name" value="ZF_RING_1"/>
    <property type="match status" value="1"/>
</dbReference>
<dbReference type="PROSITE" id="PS50119">
    <property type="entry name" value="ZF_BBOX"/>
    <property type="match status" value="2"/>
</dbReference>
<feature type="coiled-coil region" evidence="5">
    <location>
        <begin position="383"/>
        <end position="410"/>
    </location>
</feature>
<protein>
    <submittedName>
        <fullName evidence="9">TRIM56</fullName>
        <ecNumber evidence="9">2.3.2.27</ecNumber>
    </submittedName>
</protein>
<dbReference type="AlphaFoldDB" id="A0A6J8EIJ3"/>
<feature type="compositionally biased region" description="Low complexity" evidence="6">
    <location>
        <begin position="625"/>
        <end position="635"/>
    </location>
</feature>
<evidence type="ECO:0000256" key="2">
    <source>
        <dbReference type="ARBA" id="ARBA00022771"/>
    </source>
</evidence>
<dbReference type="GO" id="GO:0008270">
    <property type="term" value="F:zinc ion binding"/>
    <property type="evidence" value="ECO:0007669"/>
    <property type="project" value="UniProtKB-KW"/>
</dbReference>
<keyword evidence="3" id="KW-0862">Zinc</keyword>
<dbReference type="Gene3D" id="3.30.160.60">
    <property type="entry name" value="Classic Zinc Finger"/>
    <property type="match status" value="1"/>
</dbReference>
<dbReference type="InterPro" id="IPR011042">
    <property type="entry name" value="6-blade_b-propeller_TolB-like"/>
</dbReference>
<evidence type="ECO:0000259" key="7">
    <source>
        <dbReference type="PROSITE" id="PS50089"/>
    </source>
</evidence>
<dbReference type="EMBL" id="CACVKT020009034">
    <property type="protein sequence ID" value="CAC5419522.1"/>
    <property type="molecule type" value="Genomic_DNA"/>
</dbReference>
<dbReference type="InterPro" id="IPR001841">
    <property type="entry name" value="Znf_RING"/>
</dbReference>
<evidence type="ECO:0000256" key="5">
    <source>
        <dbReference type="SAM" id="Coils"/>
    </source>
</evidence>
<feature type="region of interest" description="Disordered" evidence="6">
    <location>
        <begin position="611"/>
        <end position="665"/>
    </location>
</feature>
<keyword evidence="1" id="KW-0479">Metal-binding</keyword>
<dbReference type="SMART" id="SM00184">
    <property type="entry name" value="RING"/>
    <property type="match status" value="1"/>
</dbReference>
<dbReference type="InterPro" id="IPR017907">
    <property type="entry name" value="Znf_RING_CS"/>
</dbReference>
<dbReference type="EC" id="2.3.2.27" evidence="9"/>
<dbReference type="InterPro" id="IPR047153">
    <property type="entry name" value="TRIM45/56/19-like"/>
</dbReference>
<evidence type="ECO:0000256" key="4">
    <source>
        <dbReference type="PROSITE-ProRule" id="PRU00024"/>
    </source>
</evidence>
<sequence length="1068" mass="120433">MSDPEVDNCKGIPKISKGETDFTGLTTNNFTGDDAQTFEKQIQKNIANLEEEEIKTDNELFYDTKSNLDLTTESNLDLTSNAKEDIGDETYSKFQLIHEIKEPNDDMIKESLVCGLCQQYLQDPKLLPCLHTFCLNCLEKLCFPEEKNETPKDADFGVSTADGVNGNKDDITEVLSCDQNLTDKEDNSEYKKLLDMKNNKEEKVKTTCTSVLAKNVLSPKTTNCPTCKEIFEIPAKGLEELISNTVFSNMIKIREKLNQTKQCEICKLRDIVEEATAFCKDCSNMLCKSCWQSHSFTRFTLNHKVVPLEEMEDKALDDAIRNQSKPMCSLHEDELLKYFCSNCKCLVCRECILLHHQGHSCILPSVAVDPKKKEIESLIYGFYGRLENLRKDEHEEYESQNERVAVAENTEIEKVNFFFQKLVEAVEKERQSVISNTKAEFTRLKTLSKKRFSCSESIEKNMTSIHPALHILTSQASDEEFLQIEPILHKRLVQMINKDIKPYPVSWYSLPVADVVSSLKISCRQDHNIDLSLFKVTGPKQKFEPAESIHIESSYDELVELGKVKRITPQPLNVEEITGQASSKIKPEDSTLRKKNFVDATVWSLLSGNSVGKEDHSLESDSESSDSSWVDASSDNQNPSVGKKKKSRGKRGGKKHKGEQQKVDVIQNTAQTAFPKNKGILNEPLKGLKMGPQTSIVFGNPTNMYGLMNNPAQNMQTSQPTYRYPTTVPVPGNVLQMYGSVPNLYMPGQDGFQSQKPSLMMDLAWQQRKNIPKPQKETRSNSVSSEDKSVSSTSSAAAAIVKPNKVISLQPKWRLDTKLSSDIHEPNLRSVYCLHSTSIVVSDGKNSKVKIFTTKGEFIKCFVLKSVHRAIFTANLLLYSVKNKICARKEDGTDVNSLVFDNTPFNCLVAWSPKNQILVSTGVKVRQYNVDESKGRFIKKSNIGINSGLMKQIIDLRCDQHGKNLVIVDGSTKVVSVWDIEGNLLGTYKEDRPGWNPTSACFDKKGLVFVTDGGENRLVYLSVTAQFIQQWDTCPTINNPTYVATHPLQPLYLIGHDRYVHVYDYSYL</sequence>
<keyword evidence="9" id="KW-0012">Acyltransferase</keyword>
<proteinExistence type="predicted"/>
<dbReference type="InterPro" id="IPR000315">
    <property type="entry name" value="Znf_B-box"/>
</dbReference>
<dbReference type="PANTHER" id="PTHR25462:SF296">
    <property type="entry name" value="MEIOTIC P26, ISOFORM F"/>
    <property type="match status" value="1"/>
</dbReference>
<feature type="compositionally biased region" description="Basic residues" evidence="6">
    <location>
        <begin position="642"/>
        <end position="657"/>
    </location>
</feature>
<dbReference type="PANTHER" id="PTHR25462">
    <property type="entry name" value="BONUS, ISOFORM C-RELATED"/>
    <property type="match status" value="1"/>
</dbReference>
<feature type="domain" description="B box-type" evidence="8">
    <location>
        <begin position="323"/>
        <end position="360"/>
    </location>
</feature>
<organism evidence="9 10">
    <name type="scientific">Mytilus coruscus</name>
    <name type="common">Sea mussel</name>
    <dbReference type="NCBI Taxonomy" id="42192"/>
    <lineage>
        <taxon>Eukaryota</taxon>
        <taxon>Metazoa</taxon>
        <taxon>Spiralia</taxon>
        <taxon>Lophotrochozoa</taxon>
        <taxon>Mollusca</taxon>
        <taxon>Bivalvia</taxon>
        <taxon>Autobranchia</taxon>
        <taxon>Pteriomorphia</taxon>
        <taxon>Mytilida</taxon>
        <taxon>Mytiloidea</taxon>
        <taxon>Mytilidae</taxon>
        <taxon>Mytilinae</taxon>
        <taxon>Mytilus</taxon>
    </lineage>
</organism>
<dbReference type="OrthoDB" id="6156957at2759"/>
<dbReference type="SUPFAM" id="SSF57845">
    <property type="entry name" value="B-box zinc-binding domain"/>
    <property type="match status" value="1"/>
</dbReference>